<proteinExistence type="predicted"/>
<dbReference type="Gene3D" id="2.60.40.2360">
    <property type="entry name" value="Intracellular proteinase inhibitor BsuPI"/>
    <property type="match status" value="1"/>
</dbReference>
<evidence type="ECO:0000313" key="2">
    <source>
        <dbReference type="EMBL" id="RQG99757.1"/>
    </source>
</evidence>
<dbReference type="EMBL" id="REFZ01000008">
    <property type="protein sequence ID" value="RQG99757.1"/>
    <property type="molecule type" value="Genomic_DNA"/>
</dbReference>
<dbReference type="OrthoDB" id="311964at2157"/>
<accession>A0A3N6MB34</accession>
<evidence type="ECO:0000259" key="1">
    <source>
        <dbReference type="Pfam" id="PF12690"/>
    </source>
</evidence>
<dbReference type="Pfam" id="PF12690">
    <property type="entry name" value="BsuPI"/>
    <property type="match status" value="1"/>
</dbReference>
<dbReference type="InterPro" id="IPR038144">
    <property type="entry name" value="IPI"/>
</dbReference>
<keyword evidence="3" id="KW-1185">Reference proteome</keyword>
<sequence>MALEGTLETTVSKDATGQPSVEFAFGVRNVGSEAVDLQFADAARAEFVVQDEGREVWRFTDGRAFAQVLGSDRLAPDEETTYEERWDDPQPGEYTVVAELLARETACEARTELSVPADG</sequence>
<evidence type="ECO:0000313" key="3">
    <source>
        <dbReference type="Proteomes" id="UP000281431"/>
    </source>
</evidence>
<protein>
    <recommendedName>
        <fullName evidence="1">Intracellular proteinase inhibitor BsuPI domain-containing protein</fullName>
    </recommendedName>
</protein>
<reference evidence="2 3" key="1">
    <citation type="submission" date="2018-10" db="EMBL/GenBank/DDBJ databases">
        <title>Natrarchaeobius chitinivorans gen. nov., sp. nov., and Natrarchaeobius haloalkaliphilus sp. nov., alkaliphilic, chitin-utilizing haloarchaea from hypersaline alkaline lakes.</title>
        <authorList>
            <person name="Sorokin D.Y."/>
            <person name="Elcheninov A.G."/>
            <person name="Kostrikina N.A."/>
            <person name="Bale N.J."/>
            <person name="Sinninghe Damste J.S."/>
            <person name="Khijniak T.V."/>
            <person name="Kublanov I.V."/>
            <person name="Toshchakov S.V."/>
        </authorList>
    </citation>
    <scope>NUCLEOTIDE SEQUENCE [LARGE SCALE GENOMIC DNA]</scope>
    <source>
        <strain evidence="2 3">AArcht7</strain>
    </source>
</reference>
<dbReference type="AlphaFoldDB" id="A0A3N6MB34"/>
<feature type="domain" description="Intracellular proteinase inhibitor BsuPI" evidence="1">
    <location>
        <begin position="11"/>
        <end position="104"/>
    </location>
</feature>
<gene>
    <name evidence="2" type="ORF">EA472_13980</name>
</gene>
<dbReference type="InterPro" id="IPR020481">
    <property type="entry name" value="Intracell_prot_inh_BsuPI"/>
</dbReference>
<name>A0A3N6MB34_NATCH</name>
<organism evidence="2 3">
    <name type="scientific">Natrarchaeobius chitinivorans</name>
    <dbReference type="NCBI Taxonomy" id="1679083"/>
    <lineage>
        <taxon>Archaea</taxon>
        <taxon>Methanobacteriati</taxon>
        <taxon>Methanobacteriota</taxon>
        <taxon>Stenosarchaea group</taxon>
        <taxon>Halobacteria</taxon>
        <taxon>Halobacteriales</taxon>
        <taxon>Natrialbaceae</taxon>
        <taxon>Natrarchaeobius</taxon>
    </lineage>
</organism>
<dbReference type="Proteomes" id="UP000281431">
    <property type="component" value="Unassembled WGS sequence"/>
</dbReference>
<comment type="caution">
    <text evidence="2">The sequence shown here is derived from an EMBL/GenBank/DDBJ whole genome shotgun (WGS) entry which is preliminary data.</text>
</comment>